<evidence type="ECO:0000313" key="5">
    <source>
        <dbReference type="EMBL" id="MDT2963598.1"/>
    </source>
</evidence>
<keyword evidence="1" id="KW-0813">Transport</keyword>
<reference evidence="5" key="1">
    <citation type="submission" date="2023-03" db="EMBL/GenBank/DDBJ databases">
        <authorList>
            <person name="Shen W."/>
            <person name="Cai J."/>
        </authorList>
    </citation>
    <scope>NUCLEOTIDE SEQUENCE</scope>
    <source>
        <strain evidence="5">K72-2</strain>
    </source>
</reference>
<sequence>MQEILKVTDVNFERSDFSLNNISFKIYSGDIVGLIGENGAGKTNLFNVIFKNLEPSNGEISFLGDQHTKTDKSEMAIILDKNHFNASFTAIDINSIFSKVFKNWNKELFFSYIKEFDLPKDKKINDYSHGMKVKLNFAYALFRKLKLLLLDEATNGLDPVFRNTLLSYISGFSKETGCAVFIP</sequence>
<evidence type="ECO:0000313" key="6">
    <source>
        <dbReference type="Proteomes" id="UP001268896"/>
    </source>
</evidence>
<dbReference type="EMBL" id="JARQDV010000001">
    <property type="protein sequence ID" value="MDT2963598.1"/>
    <property type="molecule type" value="Genomic_DNA"/>
</dbReference>
<feature type="domain" description="ABC transporter" evidence="4">
    <location>
        <begin position="19"/>
        <end position="155"/>
    </location>
</feature>
<evidence type="ECO:0000256" key="3">
    <source>
        <dbReference type="ARBA" id="ARBA00022840"/>
    </source>
</evidence>
<dbReference type="InterPro" id="IPR027417">
    <property type="entry name" value="P-loop_NTPase"/>
</dbReference>
<dbReference type="AlphaFoldDB" id="A0AAW8UJZ6"/>
<keyword evidence="2" id="KW-0547">Nucleotide-binding</keyword>
<dbReference type="RefSeq" id="WP_311903579.1">
    <property type="nucleotide sequence ID" value="NZ_JARQDV010000001.1"/>
</dbReference>
<gene>
    <name evidence="5" type="ORF">P7I32_03200</name>
</gene>
<protein>
    <submittedName>
        <fullName evidence="5">ATP-binding cassette domain-containing protein</fullName>
    </submittedName>
</protein>
<evidence type="ECO:0000259" key="4">
    <source>
        <dbReference type="Pfam" id="PF00005"/>
    </source>
</evidence>
<dbReference type="Pfam" id="PF00005">
    <property type="entry name" value="ABC_tran"/>
    <property type="match status" value="1"/>
</dbReference>
<organism evidence="5 6">
    <name type="scientific">Enterococcus casseliflavus</name>
    <name type="common">Enterococcus flavescens</name>
    <dbReference type="NCBI Taxonomy" id="37734"/>
    <lineage>
        <taxon>Bacteria</taxon>
        <taxon>Bacillati</taxon>
        <taxon>Bacillota</taxon>
        <taxon>Bacilli</taxon>
        <taxon>Lactobacillales</taxon>
        <taxon>Enterococcaceae</taxon>
        <taxon>Enterococcus</taxon>
    </lineage>
</organism>
<dbReference type="Gene3D" id="3.40.50.300">
    <property type="entry name" value="P-loop containing nucleotide triphosphate hydrolases"/>
    <property type="match status" value="1"/>
</dbReference>
<comment type="caution">
    <text evidence="5">The sequence shown here is derived from an EMBL/GenBank/DDBJ whole genome shotgun (WGS) entry which is preliminary data.</text>
</comment>
<name>A0AAW8UJZ6_ENTCA</name>
<dbReference type="InterPro" id="IPR003439">
    <property type="entry name" value="ABC_transporter-like_ATP-bd"/>
</dbReference>
<dbReference type="PANTHER" id="PTHR42939:SF3">
    <property type="entry name" value="ABC TRANSPORTER ATP-BINDING COMPONENT"/>
    <property type="match status" value="1"/>
</dbReference>
<evidence type="ECO:0000256" key="1">
    <source>
        <dbReference type="ARBA" id="ARBA00022448"/>
    </source>
</evidence>
<dbReference type="GO" id="GO:0005524">
    <property type="term" value="F:ATP binding"/>
    <property type="evidence" value="ECO:0007669"/>
    <property type="project" value="UniProtKB-KW"/>
</dbReference>
<dbReference type="GO" id="GO:0016887">
    <property type="term" value="F:ATP hydrolysis activity"/>
    <property type="evidence" value="ECO:0007669"/>
    <property type="project" value="InterPro"/>
</dbReference>
<dbReference type="Proteomes" id="UP001268896">
    <property type="component" value="Unassembled WGS sequence"/>
</dbReference>
<dbReference type="InterPro" id="IPR051782">
    <property type="entry name" value="ABC_Transporter_VariousFunc"/>
</dbReference>
<dbReference type="PANTHER" id="PTHR42939">
    <property type="entry name" value="ABC TRANSPORTER ATP-BINDING PROTEIN ALBC-RELATED"/>
    <property type="match status" value="1"/>
</dbReference>
<keyword evidence="3 5" id="KW-0067">ATP-binding</keyword>
<proteinExistence type="predicted"/>
<evidence type="ECO:0000256" key="2">
    <source>
        <dbReference type="ARBA" id="ARBA00022741"/>
    </source>
</evidence>
<accession>A0AAW8UJZ6</accession>
<dbReference type="SUPFAM" id="SSF52540">
    <property type="entry name" value="P-loop containing nucleoside triphosphate hydrolases"/>
    <property type="match status" value="1"/>
</dbReference>